<evidence type="ECO:0000256" key="1">
    <source>
        <dbReference type="SAM" id="MobiDB-lite"/>
    </source>
</evidence>
<feature type="region of interest" description="Disordered" evidence="1">
    <location>
        <begin position="1"/>
        <end position="45"/>
    </location>
</feature>
<dbReference type="EMBL" id="QFKX01000004">
    <property type="protein sequence ID" value="PWH05754.1"/>
    <property type="molecule type" value="Genomic_DNA"/>
</dbReference>
<keyword evidence="2" id="KW-1133">Transmembrane helix</keyword>
<name>A0A2U2RIZ3_9MICO</name>
<organism evidence="3 4">
    <name type="scientific">Brachybacterium endophyticum</name>
    <dbReference type="NCBI Taxonomy" id="2182385"/>
    <lineage>
        <taxon>Bacteria</taxon>
        <taxon>Bacillati</taxon>
        <taxon>Actinomycetota</taxon>
        <taxon>Actinomycetes</taxon>
        <taxon>Micrococcales</taxon>
        <taxon>Dermabacteraceae</taxon>
        <taxon>Brachybacterium</taxon>
    </lineage>
</organism>
<keyword evidence="4" id="KW-1185">Reference proteome</keyword>
<dbReference type="AlphaFoldDB" id="A0A2U2RIZ3"/>
<sequence>MPSDPPPGGAAPGGAAPGGAAPGGPPPAGSPPGGPMPGAPAPVQYPERSSLQTQSIVLIVVGALCGGMIPTILGIIALVQLDQPTTARSLVRWGWISLIIIAALIVLFLVASFLVPSLMIGLMFWADGTA</sequence>
<feature type="compositionally biased region" description="Gly residues" evidence="1">
    <location>
        <begin position="10"/>
        <end position="22"/>
    </location>
</feature>
<reference evidence="3 4" key="1">
    <citation type="submission" date="2018-05" db="EMBL/GenBank/DDBJ databases">
        <title>Brachybacterium sp. M1HQ-2T, whole genome shotgun sequence.</title>
        <authorList>
            <person name="Tuo L."/>
        </authorList>
    </citation>
    <scope>NUCLEOTIDE SEQUENCE [LARGE SCALE GENOMIC DNA]</scope>
    <source>
        <strain evidence="3 4">M1HQ-2</strain>
    </source>
</reference>
<evidence type="ECO:0000313" key="3">
    <source>
        <dbReference type="EMBL" id="PWH05754.1"/>
    </source>
</evidence>
<evidence type="ECO:0000313" key="4">
    <source>
        <dbReference type="Proteomes" id="UP000245590"/>
    </source>
</evidence>
<feature type="transmembrane region" description="Helical" evidence="2">
    <location>
        <begin position="56"/>
        <end position="81"/>
    </location>
</feature>
<accession>A0A2U2RIZ3</accession>
<proteinExistence type="predicted"/>
<evidence type="ECO:0008006" key="5">
    <source>
        <dbReference type="Google" id="ProtNLM"/>
    </source>
</evidence>
<gene>
    <name evidence="3" type="ORF">DEO23_11150</name>
</gene>
<comment type="caution">
    <text evidence="3">The sequence shown here is derived from an EMBL/GenBank/DDBJ whole genome shotgun (WGS) entry which is preliminary data.</text>
</comment>
<protein>
    <recommendedName>
        <fullName evidence="5">DUF4190 domain-containing protein</fullName>
    </recommendedName>
</protein>
<dbReference type="Proteomes" id="UP000245590">
    <property type="component" value="Unassembled WGS sequence"/>
</dbReference>
<feature type="transmembrane region" description="Helical" evidence="2">
    <location>
        <begin position="93"/>
        <end position="126"/>
    </location>
</feature>
<keyword evidence="2" id="KW-0472">Membrane</keyword>
<feature type="compositionally biased region" description="Pro residues" evidence="1">
    <location>
        <begin position="23"/>
        <end position="40"/>
    </location>
</feature>
<evidence type="ECO:0000256" key="2">
    <source>
        <dbReference type="SAM" id="Phobius"/>
    </source>
</evidence>
<keyword evidence="2" id="KW-0812">Transmembrane</keyword>